<dbReference type="InterPro" id="IPR002669">
    <property type="entry name" value="UreD"/>
</dbReference>
<dbReference type="AlphaFoldDB" id="A0A4R7CXM0"/>
<evidence type="ECO:0000256" key="3">
    <source>
        <dbReference type="HAMAP-Rule" id="MF_01384"/>
    </source>
</evidence>
<dbReference type="OrthoDB" id="9807968at2"/>
<dbReference type="HAMAP" id="MF_01384">
    <property type="entry name" value="UreD"/>
    <property type="match status" value="1"/>
</dbReference>
<keyword evidence="5" id="KW-1185">Reference proteome</keyword>
<dbReference type="PANTHER" id="PTHR33643:SF1">
    <property type="entry name" value="UREASE ACCESSORY PROTEIN D"/>
    <property type="match status" value="1"/>
</dbReference>
<evidence type="ECO:0000313" key="4">
    <source>
        <dbReference type="EMBL" id="TDS13293.1"/>
    </source>
</evidence>
<keyword evidence="3" id="KW-0996">Nickel insertion</keyword>
<dbReference type="Proteomes" id="UP000294752">
    <property type="component" value="Unassembled WGS sequence"/>
</dbReference>
<name>A0A4R7CXM0_9SPHI</name>
<keyword evidence="2 3" id="KW-0143">Chaperone</keyword>
<reference evidence="4 5" key="1">
    <citation type="submission" date="2019-03" db="EMBL/GenBank/DDBJ databases">
        <title>Genomic Encyclopedia of Type Strains, Phase III (KMG-III): the genomes of soil and plant-associated and newly described type strains.</title>
        <authorList>
            <person name="Whitman W."/>
        </authorList>
    </citation>
    <scope>NUCLEOTIDE SEQUENCE [LARGE SCALE GENOMIC DNA]</scope>
    <source>
        <strain evidence="4 5">CGMCC 1.12801</strain>
    </source>
</reference>
<comment type="subcellular location">
    <subcellularLocation>
        <location evidence="3">Cytoplasm</location>
    </subcellularLocation>
</comment>
<comment type="subunit">
    <text evidence="3">UreD, UreF and UreG form a complex that acts as a GTP-hydrolysis-dependent molecular chaperone, activating the urease apoprotein by helping to assemble the nickel containing metallocenter of UreC. The UreE protein probably delivers the nickel.</text>
</comment>
<evidence type="ECO:0000256" key="2">
    <source>
        <dbReference type="ARBA" id="ARBA00023186"/>
    </source>
</evidence>
<organism evidence="4 5">
    <name type="scientific">Sphingobacterium paludis</name>
    <dbReference type="NCBI Taxonomy" id="1476465"/>
    <lineage>
        <taxon>Bacteria</taxon>
        <taxon>Pseudomonadati</taxon>
        <taxon>Bacteroidota</taxon>
        <taxon>Sphingobacteriia</taxon>
        <taxon>Sphingobacteriales</taxon>
        <taxon>Sphingobacteriaceae</taxon>
        <taxon>Sphingobacterium</taxon>
    </lineage>
</organism>
<dbReference type="Pfam" id="PF01774">
    <property type="entry name" value="UreD"/>
    <property type="match status" value="1"/>
</dbReference>
<accession>A0A4R7CXM0</accession>
<dbReference type="RefSeq" id="WP_133640758.1">
    <property type="nucleotide sequence ID" value="NZ_SNZV01000005.1"/>
</dbReference>
<keyword evidence="3" id="KW-0963">Cytoplasm</keyword>
<dbReference type="EMBL" id="SNZV01000005">
    <property type="protein sequence ID" value="TDS13293.1"/>
    <property type="molecule type" value="Genomic_DNA"/>
</dbReference>
<proteinExistence type="inferred from homology"/>
<sequence length="303" mass="34692">MESTIKINAEREGAYSVLKESFHNAPYKLTHYGSPRAQKHLEMIIMSASPGIMDGDMLTIDVNVKNDAHVKLFTQSFNKLHSMKNGAYQHTHMKLSAKSVLHYVPHPVTPFKDAIFYASNRIDMADDATLIWGDIISAGRIYMDEVFQFEKLHSRTEIFRNGRLILTDNQCLMPKVQPIQKLLFFESYTHQATFMYSGPWAKAMKAEFDEILSGEYEDIAFGFTYAAEDTLLLRALGTDGELLYSFLSMLGQMCWEFTLHEQSKREEVRNNEVDKAEREVSADVLVKESVTVKRRKVKKQPAA</sequence>
<comment type="function">
    <text evidence="3">Required for maturation of urease via the functional incorporation of the urease nickel metallocenter.</text>
</comment>
<dbReference type="PANTHER" id="PTHR33643">
    <property type="entry name" value="UREASE ACCESSORY PROTEIN D"/>
    <property type="match status" value="1"/>
</dbReference>
<comment type="caution">
    <text evidence="4">The sequence shown here is derived from an EMBL/GenBank/DDBJ whole genome shotgun (WGS) entry which is preliminary data.</text>
</comment>
<dbReference type="GO" id="GO:0016151">
    <property type="term" value="F:nickel cation binding"/>
    <property type="evidence" value="ECO:0007669"/>
    <property type="project" value="UniProtKB-UniRule"/>
</dbReference>
<protein>
    <recommendedName>
        <fullName evidence="3">Urease accessory protein UreD</fullName>
    </recommendedName>
</protein>
<evidence type="ECO:0000313" key="5">
    <source>
        <dbReference type="Proteomes" id="UP000294752"/>
    </source>
</evidence>
<evidence type="ECO:0000256" key="1">
    <source>
        <dbReference type="ARBA" id="ARBA00007177"/>
    </source>
</evidence>
<comment type="similarity">
    <text evidence="1 3">Belongs to the UreD family.</text>
</comment>
<gene>
    <name evidence="3" type="primary">ureD</name>
    <name evidence="4" type="ORF">B0I21_105429</name>
</gene>
<dbReference type="GO" id="GO:0005737">
    <property type="term" value="C:cytoplasm"/>
    <property type="evidence" value="ECO:0007669"/>
    <property type="project" value="UniProtKB-SubCell"/>
</dbReference>